<dbReference type="SUPFAM" id="SSF50814">
    <property type="entry name" value="Lipocalins"/>
    <property type="match status" value="1"/>
</dbReference>
<dbReference type="GO" id="GO:0008289">
    <property type="term" value="F:lipid binding"/>
    <property type="evidence" value="ECO:0007669"/>
    <property type="project" value="InterPro"/>
</dbReference>
<accession>A0A162JKD4</accession>
<protein>
    <submittedName>
        <fullName evidence="3">Allergen Ale o 13</fullName>
    </submittedName>
</protein>
<reference evidence="4" key="3">
    <citation type="journal article" date="2019" name="Microbiol. Resour. Announc.">
        <title>Genome Sequence of Metarhizium rileyi, a Microbial Control Agent for Lepidoptera.</title>
        <authorList>
            <person name="Binneck E."/>
            <person name="Lastra C.C.L."/>
            <person name="Sosa-Gomez D.R."/>
        </authorList>
    </citation>
    <scope>NUCLEOTIDE SEQUENCE</scope>
    <source>
        <strain evidence="4">Cep018-CH2</strain>
    </source>
</reference>
<feature type="domain" description="Cytosolic fatty-acid binding proteins" evidence="2">
    <location>
        <begin position="7"/>
        <end position="24"/>
    </location>
</feature>
<comment type="caution">
    <text evidence="3">The sequence shown here is derived from an EMBL/GenBank/DDBJ whole genome shotgun (WGS) entry which is preliminary data.</text>
</comment>
<dbReference type="EMBL" id="AZHC01000012">
    <property type="protein sequence ID" value="OAA43283.1"/>
    <property type="molecule type" value="Genomic_DNA"/>
</dbReference>
<dbReference type="CDD" id="cd00742">
    <property type="entry name" value="FABP"/>
    <property type="match status" value="1"/>
</dbReference>
<sequence>MTDVFTGRYKLSKSTNFDEFLTELGVGKIKRQLAKSATPEIEIARNGYEWHFKSQAGLGSSESTFKLGEEFEEIRQDDAKVRSVIVQDGNKWTQTQTPVDGIKIVTIIREFKDEQMETTLTVGSVTSVRVFDRIA</sequence>
<evidence type="ECO:0000313" key="5">
    <source>
        <dbReference type="Proteomes" id="UP000243498"/>
    </source>
</evidence>
<dbReference type="OMA" id="VAIRHYE"/>
<keyword evidence="5" id="KW-1185">Reference proteome</keyword>
<dbReference type="PROSITE" id="PS00214">
    <property type="entry name" value="FABP"/>
    <property type="match status" value="1"/>
</dbReference>
<dbReference type="InterPro" id="IPR000463">
    <property type="entry name" value="Fatty_acid-bd"/>
</dbReference>
<evidence type="ECO:0000313" key="6">
    <source>
        <dbReference type="Proteomes" id="UP000317257"/>
    </source>
</evidence>
<accession>A0A5C6GJB3</accession>
<dbReference type="PANTHER" id="PTHR11955">
    <property type="entry name" value="FATTY ACID BINDING PROTEIN"/>
    <property type="match status" value="1"/>
</dbReference>
<name>A0A162JKD4_METRR</name>
<comment type="similarity">
    <text evidence="1">Belongs to the calycin superfamily. Fatty-acid binding protein (FABP) family.</text>
</comment>
<dbReference type="OrthoDB" id="354351at2759"/>
<dbReference type="Gene3D" id="2.40.128.20">
    <property type="match status" value="1"/>
</dbReference>
<dbReference type="InterPro" id="IPR012674">
    <property type="entry name" value="Calycin"/>
</dbReference>
<reference evidence="6" key="2">
    <citation type="submission" date="2018-12" db="EMBL/GenBank/DDBJ databases">
        <title>The complete genome of Metarhizium rileyi, a key fungal pathogen of Lepidoptera.</title>
        <authorList>
            <person name="Binneck E."/>
            <person name="Lastra C.C.L."/>
            <person name="Sosa-Gomez D.R."/>
        </authorList>
    </citation>
    <scope>NUCLEOTIDE SEQUENCE [LARGE SCALE GENOMIC DNA]</scope>
    <source>
        <strain evidence="6">Cep018-CH2</strain>
    </source>
</reference>
<evidence type="ECO:0000259" key="2">
    <source>
        <dbReference type="PROSITE" id="PS00214"/>
    </source>
</evidence>
<gene>
    <name evidence="4" type="ORF">ED733_006962</name>
    <name evidence="3" type="ORF">NOR_04650</name>
</gene>
<evidence type="ECO:0000313" key="3">
    <source>
        <dbReference type="EMBL" id="OAA43283.1"/>
    </source>
</evidence>
<organism evidence="3 5">
    <name type="scientific">Metarhizium rileyi (strain RCEF 4871)</name>
    <name type="common">Nomuraea rileyi</name>
    <dbReference type="NCBI Taxonomy" id="1649241"/>
    <lineage>
        <taxon>Eukaryota</taxon>
        <taxon>Fungi</taxon>
        <taxon>Dikarya</taxon>
        <taxon>Ascomycota</taxon>
        <taxon>Pezizomycotina</taxon>
        <taxon>Sordariomycetes</taxon>
        <taxon>Hypocreomycetidae</taxon>
        <taxon>Hypocreales</taxon>
        <taxon>Clavicipitaceae</taxon>
        <taxon>Metarhizium</taxon>
    </lineage>
</organism>
<proteinExistence type="inferred from homology"/>
<dbReference type="Proteomes" id="UP000243498">
    <property type="component" value="Unassembled WGS sequence"/>
</dbReference>
<dbReference type="InterPro" id="IPR031259">
    <property type="entry name" value="ILBP"/>
</dbReference>
<dbReference type="Proteomes" id="UP000317257">
    <property type="component" value="Unassembled WGS sequence"/>
</dbReference>
<dbReference type="STRING" id="1081105.A0A162JKD4"/>
<reference evidence="3 5" key="1">
    <citation type="journal article" date="2016" name="Genome Biol. Evol.">
        <title>Divergent and convergent evolution of fungal pathogenicity.</title>
        <authorList>
            <person name="Shang Y."/>
            <person name="Xiao G."/>
            <person name="Zheng P."/>
            <person name="Cen K."/>
            <person name="Zhan S."/>
            <person name="Wang C."/>
        </authorList>
    </citation>
    <scope>NUCLEOTIDE SEQUENCE [LARGE SCALE GENOMIC DNA]</scope>
    <source>
        <strain evidence="3 5">RCEF 4871</strain>
    </source>
</reference>
<dbReference type="PRINTS" id="PR00178">
    <property type="entry name" value="FATTYACIDBP"/>
</dbReference>
<dbReference type="AlphaFoldDB" id="A0A162JKD4"/>
<dbReference type="EMBL" id="SBHS01000004">
    <property type="protein sequence ID" value="TWU76928.1"/>
    <property type="molecule type" value="Genomic_DNA"/>
</dbReference>
<evidence type="ECO:0000313" key="4">
    <source>
        <dbReference type="EMBL" id="TWU76928.1"/>
    </source>
</evidence>
<evidence type="ECO:0000256" key="1">
    <source>
        <dbReference type="ARBA" id="ARBA00008390"/>
    </source>
</evidence>